<dbReference type="GO" id="GO:0006412">
    <property type="term" value="P:translation"/>
    <property type="evidence" value="ECO:0007669"/>
    <property type="project" value="InterPro"/>
</dbReference>
<dbReference type="GO" id="GO:0005840">
    <property type="term" value="C:ribosome"/>
    <property type="evidence" value="ECO:0007669"/>
    <property type="project" value="UniProtKB-KW"/>
</dbReference>
<organism evidence="6 7">
    <name type="scientific">Anaeramoeba ignava</name>
    <name type="common">Anaerobic marine amoeba</name>
    <dbReference type="NCBI Taxonomy" id="1746090"/>
    <lineage>
        <taxon>Eukaryota</taxon>
        <taxon>Metamonada</taxon>
        <taxon>Anaeramoebidae</taxon>
        <taxon>Anaeramoeba</taxon>
    </lineage>
</organism>
<keyword evidence="3 4" id="KW-0687">Ribonucleoprotein</keyword>
<dbReference type="EMBL" id="JAPDFW010000055">
    <property type="protein sequence ID" value="KAJ5078086.1"/>
    <property type="molecule type" value="Genomic_DNA"/>
</dbReference>
<name>A0A9Q0RES2_ANAIG</name>
<evidence type="ECO:0000256" key="1">
    <source>
        <dbReference type="ARBA" id="ARBA00009362"/>
    </source>
</evidence>
<dbReference type="FunFam" id="3.10.20.10:FF:000002">
    <property type="entry name" value="60S ribosomal protein L18a"/>
    <property type="match status" value="1"/>
</dbReference>
<evidence type="ECO:0000313" key="7">
    <source>
        <dbReference type="Proteomes" id="UP001149090"/>
    </source>
</evidence>
<dbReference type="PIRSF" id="PIRSF002190">
    <property type="entry name" value="Ribosomal_L18a"/>
    <property type="match status" value="1"/>
</dbReference>
<keyword evidence="2 4" id="KW-0689">Ribosomal protein</keyword>
<dbReference type="GO" id="GO:0003735">
    <property type="term" value="F:structural constituent of ribosome"/>
    <property type="evidence" value="ECO:0007669"/>
    <property type="project" value="InterPro"/>
</dbReference>
<dbReference type="AlphaFoldDB" id="A0A9Q0RES2"/>
<evidence type="ECO:0000256" key="4">
    <source>
        <dbReference type="PIRNR" id="PIRNR002190"/>
    </source>
</evidence>
<protein>
    <recommendedName>
        <fullName evidence="4">60S ribosomal protein L18a</fullName>
    </recommendedName>
</protein>
<dbReference type="PANTHER" id="PTHR10052">
    <property type="entry name" value="60S RIBOSOMAL PROTEIN L18A"/>
    <property type="match status" value="1"/>
</dbReference>
<dbReference type="InterPro" id="IPR023573">
    <property type="entry name" value="Ribosomal_eL20_dom"/>
</dbReference>
<evidence type="ECO:0000313" key="6">
    <source>
        <dbReference type="EMBL" id="KAJ5078086.1"/>
    </source>
</evidence>
<evidence type="ECO:0000256" key="2">
    <source>
        <dbReference type="ARBA" id="ARBA00022980"/>
    </source>
</evidence>
<evidence type="ECO:0000259" key="5">
    <source>
        <dbReference type="Pfam" id="PF01775"/>
    </source>
</evidence>
<dbReference type="SUPFAM" id="SSF160374">
    <property type="entry name" value="RplX-like"/>
    <property type="match status" value="1"/>
</dbReference>
<feature type="domain" description="Large ribosomal subunit protein eL20" evidence="5">
    <location>
        <begin position="3"/>
        <end position="125"/>
    </location>
</feature>
<gene>
    <name evidence="6" type="ORF">M0811_05344</name>
</gene>
<dbReference type="GO" id="GO:1990904">
    <property type="term" value="C:ribonucleoprotein complex"/>
    <property type="evidence" value="ECO:0007669"/>
    <property type="project" value="UniProtKB-KW"/>
</dbReference>
<dbReference type="Gene3D" id="3.10.20.10">
    <property type="match status" value="2"/>
</dbReference>
<accession>A0A9Q0RES2</accession>
<dbReference type="InterPro" id="IPR028877">
    <property type="entry name" value="Ribosomal_eL20"/>
</dbReference>
<comment type="caution">
    <text evidence="6">The sequence shown here is derived from an EMBL/GenBank/DDBJ whole genome shotgun (WGS) entry which is preliminary data.</text>
</comment>
<dbReference type="Proteomes" id="UP001149090">
    <property type="component" value="Unassembled WGS sequence"/>
</dbReference>
<keyword evidence="7" id="KW-1185">Reference proteome</keyword>
<reference evidence="6" key="1">
    <citation type="submission" date="2022-10" db="EMBL/GenBank/DDBJ databases">
        <title>Novel sulphate-reducing endosymbionts in the free-living metamonad Anaeramoeba.</title>
        <authorList>
            <person name="Jerlstrom-Hultqvist J."/>
            <person name="Cepicka I."/>
            <person name="Gallot-Lavallee L."/>
            <person name="Salas-Leiva D."/>
            <person name="Curtis B.A."/>
            <person name="Zahonova K."/>
            <person name="Pipaliya S."/>
            <person name="Dacks J."/>
            <person name="Roger A.J."/>
        </authorList>
    </citation>
    <scope>NUCLEOTIDE SEQUENCE</scope>
    <source>
        <strain evidence="6">BMAN</strain>
    </source>
</reference>
<dbReference type="HAMAP" id="MF_00273">
    <property type="entry name" value="Ribosomal_eL20"/>
    <property type="match status" value="1"/>
</dbReference>
<dbReference type="FunFam" id="3.10.20.10:FF:000001">
    <property type="entry name" value="60S ribosomal protein L18a"/>
    <property type="match status" value="1"/>
</dbReference>
<dbReference type="OrthoDB" id="723469at2759"/>
<dbReference type="InterPro" id="IPR021138">
    <property type="entry name" value="Ribosomal_eL20_eukaryotes"/>
</dbReference>
<comment type="similarity">
    <text evidence="1 4">Belongs to the eukaryotic ribosomal protein eL20 family.</text>
</comment>
<dbReference type="Pfam" id="PF01775">
    <property type="entry name" value="Ribosomal_L18A"/>
    <property type="match status" value="1"/>
</dbReference>
<evidence type="ECO:0000256" key="3">
    <source>
        <dbReference type="ARBA" id="ARBA00023274"/>
    </source>
</evidence>
<sequence length="171" mass="20529">MIHQYQILGRRIPDEKDPSPQIYRMKIFAANKVAAKSRFWYFLNKLKKIKKSRGQILSINEIFEKKPLKIKNFAIYLRYRSRTGVHNMYKEFRDLKMTGAVQQMYSEMASRHRVPKGYIQIIDVKEIPPAKCRRAHVQQFHDSKIKFPMVNRTIKVPKNKRKLFHTRKPII</sequence>
<proteinExistence type="inferred from homology"/>
<dbReference type="OMA" id="CIFAKND"/>